<evidence type="ECO:0000256" key="5">
    <source>
        <dbReference type="ARBA" id="ARBA00012927"/>
    </source>
</evidence>
<dbReference type="UniPathway" id="UPA00246"/>
<dbReference type="InterPro" id="IPR004628">
    <property type="entry name" value="Man_deHydtase"/>
</dbReference>
<accession>A0A1M6WEZ4</accession>
<keyword evidence="7 9" id="KW-0464">Manganese</keyword>
<comment type="pathway">
    <text evidence="3 9">Carbohydrate metabolism; pentose and glucuronate interconversion.</text>
</comment>
<comment type="function">
    <text evidence="2 9">Catalyzes the dehydration of D-mannonate.</text>
</comment>
<evidence type="ECO:0000256" key="2">
    <source>
        <dbReference type="ARBA" id="ARBA00002713"/>
    </source>
</evidence>
<dbReference type="Gene3D" id="3.20.20.150">
    <property type="entry name" value="Divalent-metal-dependent TIM barrel enzymes"/>
    <property type="match status" value="1"/>
</dbReference>
<dbReference type="PANTHER" id="PTHR30387">
    <property type="entry name" value="MANNONATE DEHYDRATASE"/>
    <property type="match status" value="1"/>
</dbReference>
<protein>
    <recommendedName>
        <fullName evidence="5 9">Mannonate dehydratase</fullName>
        <ecNumber evidence="5 9">4.2.1.8</ecNumber>
    </recommendedName>
    <alternativeName>
        <fullName evidence="9">D-mannonate hydro-lyase</fullName>
    </alternativeName>
</protein>
<dbReference type="NCBIfam" id="TIGR00695">
    <property type="entry name" value="uxuA"/>
    <property type="match status" value="1"/>
</dbReference>
<keyword evidence="8 9" id="KW-0456">Lyase</keyword>
<dbReference type="GO" id="GO:0030145">
    <property type="term" value="F:manganese ion binding"/>
    <property type="evidence" value="ECO:0007669"/>
    <property type="project" value="TreeGrafter"/>
</dbReference>
<evidence type="ECO:0000256" key="9">
    <source>
        <dbReference type="HAMAP-Rule" id="MF_00106"/>
    </source>
</evidence>
<dbReference type="InterPro" id="IPR036237">
    <property type="entry name" value="Xyl_isomerase-like_sf"/>
</dbReference>
<evidence type="ECO:0000256" key="7">
    <source>
        <dbReference type="ARBA" id="ARBA00023211"/>
    </source>
</evidence>
<evidence type="ECO:0000256" key="4">
    <source>
        <dbReference type="ARBA" id="ARBA00007389"/>
    </source>
</evidence>
<name>A0A1M6WEZ4_9FLAO</name>
<evidence type="ECO:0000256" key="3">
    <source>
        <dbReference type="ARBA" id="ARBA00004892"/>
    </source>
</evidence>
<evidence type="ECO:0000313" key="13">
    <source>
        <dbReference type="Proteomes" id="UP000198940"/>
    </source>
</evidence>
<evidence type="ECO:0000313" key="12">
    <source>
        <dbReference type="Proteomes" id="UP000184031"/>
    </source>
</evidence>
<keyword evidence="6 9" id="KW-0408">Iron</keyword>
<gene>
    <name evidence="9" type="primary">uxuA</name>
    <name evidence="10" type="ORF">SAMN04487891_11136</name>
    <name evidence="11" type="ORF">SAMN05216293_2275</name>
</gene>
<dbReference type="STRING" id="1055723.SAMN05216293_2275"/>
<dbReference type="EC" id="4.2.1.8" evidence="5 9"/>
<dbReference type="SUPFAM" id="SSF51658">
    <property type="entry name" value="Xylose isomerase-like"/>
    <property type="match status" value="1"/>
</dbReference>
<proteinExistence type="inferred from homology"/>
<evidence type="ECO:0000256" key="6">
    <source>
        <dbReference type="ARBA" id="ARBA00023004"/>
    </source>
</evidence>
<dbReference type="PANTHER" id="PTHR30387:SF2">
    <property type="entry name" value="MANNONATE DEHYDRATASE"/>
    <property type="match status" value="1"/>
</dbReference>
<dbReference type="Proteomes" id="UP000184031">
    <property type="component" value="Unassembled WGS sequence"/>
</dbReference>
<evidence type="ECO:0000256" key="1">
    <source>
        <dbReference type="ARBA" id="ARBA00001794"/>
    </source>
</evidence>
<evidence type="ECO:0000313" key="11">
    <source>
        <dbReference type="EMBL" id="SHK92258.1"/>
    </source>
</evidence>
<comment type="caution">
    <text evidence="11">The sequence shown here is derived from an EMBL/GenBank/DDBJ whole genome shotgun (WGS) entry which is preliminary data.</text>
</comment>
<dbReference type="GO" id="GO:0008198">
    <property type="term" value="F:ferrous iron binding"/>
    <property type="evidence" value="ECO:0007669"/>
    <property type="project" value="TreeGrafter"/>
</dbReference>
<dbReference type="PIRSF" id="PIRSF016049">
    <property type="entry name" value="Man_dehyd"/>
    <property type="match status" value="1"/>
</dbReference>
<keyword evidence="13" id="KW-1185">Reference proteome</keyword>
<reference evidence="11 12" key="1">
    <citation type="submission" date="2016-11" db="EMBL/GenBank/DDBJ databases">
        <authorList>
            <person name="Varghese N."/>
            <person name="Submissions S."/>
        </authorList>
    </citation>
    <scope>NUCLEOTIDE SEQUENCE [LARGE SCALE GENOMIC DNA]</scope>
    <source>
        <strain evidence="11 12">CGMCC 1.12174</strain>
        <strain evidence="10 13">DSM 26351</strain>
    </source>
</reference>
<dbReference type="GO" id="GO:0008927">
    <property type="term" value="F:mannonate dehydratase activity"/>
    <property type="evidence" value="ECO:0007669"/>
    <property type="project" value="UniProtKB-UniRule"/>
</dbReference>
<dbReference type="GO" id="GO:0042840">
    <property type="term" value="P:D-glucuronate catabolic process"/>
    <property type="evidence" value="ECO:0007669"/>
    <property type="project" value="TreeGrafter"/>
</dbReference>
<dbReference type="OrthoDB" id="9780250at2"/>
<dbReference type="Proteomes" id="UP000198940">
    <property type="component" value="Unassembled WGS sequence"/>
</dbReference>
<comment type="cofactor">
    <cofactor evidence="9">
        <name>Fe(2+)</name>
        <dbReference type="ChEBI" id="CHEBI:29033"/>
    </cofactor>
    <cofactor evidence="9">
        <name>Mn(2+)</name>
        <dbReference type="ChEBI" id="CHEBI:29035"/>
    </cofactor>
</comment>
<dbReference type="AlphaFoldDB" id="A0A1M6WEZ4"/>
<evidence type="ECO:0000256" key="8">
    <source>
        <dbReference type="ARBA" id="ARBA00023239"/>
    </source>
</evidence>
<comment type="similarity">
    <text evidence="4 9">Belongs to the mannonate dehydratase family.</text>
</comment>
<organism evidence="11 12">
    <name type="scientific">Flagellimonas taeanensis</name>
    <dbReference type="NCBI Taxonomy" id="1005926"/>
    <lineage>
        <taxon>Bacteria</taxon>
        <taxon>Pseudomonadati</taxon>
        <taxon>Bacteroidota</taxon>
        <taxon>Flavobacteriia</taxon>
        <taxon>Flavobacteriales</taxon>
        <taxon>Flavobacteriaceae</taxon>
        <taxon>Flagellimonas</taxon>
    </lineage>
</organism>
<dbReference type="EMBL" id="FRAT01000005">
    <property type="protein sequence ID" value="SHK92258.1"/>
    <property type="molecule type" value="Genomic_DNA"/>
</dbReference>
<dbReference type="EMBL" id="FOKU01000011">
    <property type="protein sequence ID" value="SFC43855.1"/>
    <property type="molecule type" value="Genomic_DNA"/>
</dbReference>
<evidence type="ECO:0000313" key="10">
    <source>
        <dbReference type="EMBL" id="SFC43855.1"/>
    </source>
</evidence>
<comment type="catalytic activity">
    <reaction evidence="1 9">
        <text>D-mannonate = 2-dehydro-3-deoxy-D-gluconate + H2O</text>
        <dbReference type="Rhea" id="RHEA:20097"/>
        <dbReference type="ChEBI" id="CHEBI:15377"/>
        <dbReference type="ChEBI" id="CHEBI:17767"/>
        <dbReference type="ChEBI" id="CHEBI:57990"/>
        <dbReference type="EC" id="4.2.1.8"/>
    </reaction>
</comment>
<dbReference type="HAMAP" id="MF_00106">
    <property type="entry name" value="UxuA"/>
    <property type="match status" value="1"/>
</dbReference>
<dbReference type="Pfam" id="PF03786">
    <property type="entry name" value="UxuA"/>
    <property type="match status" value="1"/>
</dbReference>
<dbReference type="NCBIfam" id="NF003027">
    <property type="entry name" value="PRK03906.1"/>
    <property type="match status" value="1"/>
</dbReference>
<sequence>MIKMQQTMRWYGPQDGVSLRDIRESGVTGIVTALHQIPVGEIWQVKDIQERQQIIRNEGMEWAVVESLPVHEDIKRRGGDHEHYILNYKKSLENLAECGIKVITYNFMPILDWVRTDHAYTNPDGTKALLFDETAFIFFDVYLLKRPGAIDGYTKEQLDEAKAYGDALNGQEKAKLFKNVLLGLPGSDESFTPEKILELLRAYEGIDDEALRENLVHFLSEVAPVAQELGLKLAIHPDDPPFSVLGLPRVVSTEKDIADILSAVPVKANGLCYCTGSLGAQPNNNLVRIIEQHGDRIHFLHLRNVKRENGKRFRESEHLNGDNPMEEIVERLLLLMNKNKTTLPMRPDHGFLHSFEGKEKYPGYSLIGRLKGLAEIRGLELGISYKLKPSKAQ</sequence>